<evidence type="ECO:0000313" key="5">
    <source>
        <dbReference type="Proteomes" id="UP000785679"/>
    </source>
</evidence>
<comment type="caution">
    <text evidence="4">The sequence shown here is derived from an EMBL/GenBank/DDBJ whole genome shotgun (WGS) entry which is preliminary data.</text>
</comment>
<dbReference type="Gene3D" id="2.130.10.10">
    <property type="entry name" value="YVTN repeat-like/Quinoprotein amine dehydrogenase"/>
    <property type="match status" value="1"/>
</dbReference>
<dbReference type="PROSITE" id="PS00678">
    <property type="entry name" value="WD_REPEATS_1"/>
    <property type="match status" value="1"/>
</dbReference>
<dbReference type="AlphaFoldDB" id="A0A8J8NPQ6"/>
<dbReference type="PANTHER" id="PTHR47822:SF2">
    <property type="entry name" value="F-BOX AND WD-40 DOMAIN PROTEIN 7"/>
    <property type="match status" value="1"/>
</dbReference>
<protein>
    <recommendedName>
        <fullName evidence="6">Anaphase-promoting complex subunit 4 WD40 domain-containing protein</fullName>
    </recommendedName>
</protein>
<dbReference type="InterPro" id="IPR036322">
    <property type="entry name" value="WD40_repeat_dom_sf"/>
</dbReference>
<proteinExistence type="predicted"/>
<dbReference type="SUPFAM" id="SSF50978">
    <property type="entry name" value="WD40 repeat-like"/>
    <property type="match status" value="1"/>
</dbReference>
<dbReference type="OrthoDB" id="439331at2759"/>
<dbReference type="PROSITE" id="PS50082">
    <property type="entry name" value="WD_REPEATS_2"/>
    <property type="match status" value="3"/>
</dbReference>
<name>A0A8J8NPQ6_HALGN</name>
<feature type="repeat" description="WD" evidence="3">
    <location>
        <begin position="33"/>
        <end position="74"/>
    </location>
</feature>
<dbReference type="PANTHER" id="PTHR47822">
    <property type="entry name" value="CARBOHYDRATE BINDING DOMAIN CONTAINING PROTEIN"/>
    <property type="match status" value="1"/>
</dbReference>
<evidence type="ECO:0008006" key="6">
    <source>
        <dbReference type="Google" id="ProtNLM"/>
    </source>
</evidence>
<dbReference type="PROSITE" id="PS50294">
    <property type="entry name" value="WD_REPEATS_REGION"/>
    <property type="match status" value="1"/>
</dbReference>
<evidence type="ECO:0000256" key="3">
    <source>
        <dbReference type="PROSITE-ProRule" id="PRU00221"/>
    </source>
</evidence>
<dbReference type="Proteomes" id="UP000785679">
    <property type="component" value="Unassembled WGS sequence"/>
</dbReference>
<reference evidence="4" key="1">
    <citation type="submission" date="2019-06" db="EMBL/GenBank/DDBJ databases">
        <authorList>
            <person name="Zheng W."/>
        </authorList>
    </citation>
    <scope>NUCLEOTIDE SEQUENCE</scope>
    <source>
        <strain evidence="4">QDHG01</strain>
    </source>
</reference>
<feature type="repeat" description="WD" evidence="3">
    <location>
        <begin position="126"/>
        <end position="167"/>
    </location>
</feature>
<dbReference type="Pfam" id="PF00400">
    <property type="entry name" value="WD40"/>
    <property type="match status" value="3"/>
</dbReference>
<accession>A0A8J8NPQ6</accession>
<evidence type="ECO:0000256" key="2">
    <source>
        <dbReference type="ARBA" id="ARBA00022737"/>
    </source>
</evidence>
<evidence type="ECO:0000256" key="1">
    <source>
        <dbReference type="ARBA" id="ARBA00022574"/>
    </source>
</evidence>
<organism evidence="4 5">
    <name type="scientific">Halteria grandinella</name>
    <dbReference type="NCBI Taxonomy" id="5974"/>
    <lineage>
        <taxon>Eukaryota</taxon>
        <taxon>Sar</taxon>
        <taxon>Alveolata</taxon>
        <taxon>Ciliophora</taxon>
        <taxon>Intramacronucleata</taxon>
        <taxon>Spirotrichea</taxon>
        <taxon>Stichotrichia</taxon>
        <taxon>Sporadotrichida</taxon>
        <taxon>Halteriidae</taxon>
        <taxon>Halteria</taxon>
    </lineage>
</organism>
<evidence type="ECO:0000313" key="4">
    <source>
        <dbReference type="EMBL" id="TNV78315.1"/>
    </source>
</evidence>
<dbReference type="SMART" id="SM00320">
    <property type="entry name" value="WD40"/>
    <property type="match status" value="4"/>
</dbReference>
<keyword evidence="1 3" id="KW-0853">WD repeat</keyword>
<feature type="repeat" description="WD" evidence="3">
    <location>
        <begin position="175"/>
        <end position="217"/>
    </location>
</feature>
<gene>
    <name evidence="4" type="ORF">FGO68_gene8961</name>
</gene>
<keyword evidence="2" id="KW-0677">Repeat</keyword>
<dbReference type="InterPro" id="IPR015943">
    <property type="entry name" value="WD40/YVTN_repeat-like_dom_sf"/>
</dbReference>
<dbReference type="InterPro" id="IPR019775">
    <property type="entry name" value="WD40_repeat_CS"/>
</dbReference>
<dbReference type="InterPro" id="IPR001680">
    <property type="entry name" value="WD40_rpt"/>
</dbReference>
<keyword evidence="5" id="KW-1185">Reference proteome</keyword>
<dbReference type="EMBL" id="RRYP01010535">
    <property type="protein sequence ID" value="TNV78315.1"/>
    <property type="molecule type" value="Genomic_DNA"/>
</dbReference>
<sequence length="232" mass="25641">MAKEEDNQTPVSDKFSLDCVKNSDIKITHKFTLGDTSKQTFCVRFDPNDKYIAAGQGDGTIKIFNLLTGKQSYTLNSNMDEPMPITQIRWRPLAAPGVTKNVLISVNANGSLQHWHTTSGKLLHTIHDELNQLLTVDYKPDGTSFATGGSDCIVRVYDEQTRKLKVTLEGGGTGEPGHSNRVFALKFDKDDDNMLLSGGWDNNVKIWDIRMGAAVRSIYGPYICGDARVLEG</sequence>